<evidence type="ECO:0000256" key="15">
    <source>
        <dbReference type="ARBA" id="ARBA00023180"/>
    </source>
</evidence>
<feature type="disulfide bond" evidence="17">
    <location>
        <begin position="2569"/>
        <end position="2578"/>
    </location>
</feature>
<feature type="domain" description="EGF-like" evidence="25">
    <location>
        <begin position="2467"/>
        <end position="2503"/>
    </location>
</feature>
<feature type="disulfide bond" evidence="17">
    <location>
        <begin position="3432"/>
        <end position="3449"/>
    </location>
</feature>
<feature type="domain" description="EGF-like" evidence="25">
    <location>
        <begin position="2389"/>
        <end position="2427"/>
    </location>
</feature>
<feature type="domain" description="F5/8 type C" evidence="23">
    <location>
        <begin position="878"/>
        <end position="1030"/>
    </location>
</feature>
<dbReference type="InterPro" id="IPR001304">
    <property type="entry name" value="C-type_lectin-like"/>
</dbReference>
<feature type="domain" description="EGF-like" evidence="25">
    <location>
        <begin position="2313"/>
        <end position="2349"/>
    </location>
</feature>
<feature type="domain" description="HYR" evidence="27">
    <location>
        <begin position="1600"/>
        <end position="1683"/>
    </location>
</feature>
<feature type="disulfide bond" evidence="17">
    <location>
        <begin position="2301"/>
        <end position="2310"/>
    </location>
</feature>
<organism evidence="29 30">
    <name type="scientific">Caerostris darwini</name>
    <dbReference type="NCBI Taxonomy" id="1538125"/>
    <lineage>
        <taxon>Eukaryota</taxon>
        <taxon>Metazoa</taxon>
        <taxon>Ecdysozoa</taxon>
        <taxon>Arthropoda</taxon>
        <taxon>Chelicerata</taxon>
        <taxon>Arachnida</taxon>
        <taxon>Araneae</taxon>
        <taxon>Araneomorphae</taxon>
        <taxon>Entelegynae</taxon>
        <taxon>Araneoidea</taxon>
        <taxon>Araneidae</taxon>
        <taxon>Caerostris</taxon>
    </lineage>
</organism>
<feature type="disulfide bond" evidence="17">
    <location>
        <begin position="2455"/>
        <end position="2464"/>
    </location>
</feature>
<evidence type="ECO:0000256" key="13">
    <source>
        <dbReference type="ARBA" id="ARBA00023136"/>
    </source>
</evidence>
<feature type="disulfide bond" evidence="18">
    <location>
        <begin position="220"/>
        <end position="232"/>
    </location>
</feature>
<dbReference type="SMART" id="SM00032">
    <property type="entry name" value="CCP"/>
    <property type="match status" value="10"/>
</dbReference>
<feature type="domain" description="Sushi" evidence="28">
    <location>
        <begin position="783"/>
        <end position="841"/>
    </location>
</feature>
<dbReference type="GO" id="GO:0007219">
    <property type="term" value="P:Notch signaling pathway"/>
    <property type="evidence" value="ECO:0007669"/>
    <property type="project" value="UniProtKB-KW"/>
</dbReference>
<dbReference type="SUPFAM" id="SSF49785">
    <property type="entry name" value="Galactose-binding domain-like"/>
    <property type="match status" value="2"/>
</dbReference>
<evidence type="ECO:0000313" key="29">
    <source>
        <dbReference type="EMBL" id="GIY48548.1"/>
    </source>
</evidence>
<dbReference type="Gene3D" id="2.60.120.200">
    <property type="match status" value="1"/>
</dbReference>
<dbReference type="FunFam" id="2.10.25.10:FF:000004">
    <property type="entry name" value="Neurogenic locus notch 1"/>
    <property type="match status" value="1"/>
</dbReference>
<dbReference type="Pfam" id="PF00754">
    <property type="entry name" value="F5_F8_type_C"/>
    <property type="match status" value="1"/>
</dbReference>
<dbReference type="InterPro" id="IPR000436">
    <property type="entry name" value="Sushi_SCR_CCP_dom"/>
</dbReference>
<dbReference type="SMART" id="SM00181">
    <property type="entry name" value="EGF"/>
    <property type="match status" value="21"/>
</dbReference>
<feature type="domain" description="Laminin G" evidence="24">
    <location>
        <begin position="2629"/>
        <end position="2806"/>
    </location>
</feature>
<evidence type="ECO:0000259" key="25">
    <source>
        <dbReference type="PROSITE" id="PS50026"/>
    </source>
</evidence>
<dbReference type="InterPro" id="IPR049883">
    <property type="entry name" value="NOTCH1_EGF-like"/>
</dbReference>
<dbReference type="Gene3D" id="2.60.120.290">
    <property type="entry name" value="Spermadhesin, CUB domain"/>
    <property type="match status" value="3"/>
</dbReference>
<comment type="similarity">
    <text evidence="2">Belongs to the neurexin family.</text>
</comment>
<dbReference type="FunFam" id="2.10.50.10:FF:000032">
    <property type="entry name" value="Uncharacterized protein, isoform A"/>
    <property type="match status" value="1"/>
</dbReference>
<dbReference type="PROSITE" id="PS50025">
    <property type="entry name" value="LAM_G_DOMAIN"/>
    <property type="match status" value="1"/>
</dbReference>
<keyword evidence="12 20" id="KW-1133">Transmembrane helix</keyword>
<dbReference type="GO" id="GO:0005509">
    <property type="term" value="F:calcium ion binding"/>
    <property type="evidence" value="ECO:0007669"/>
    <property type="project" value="InterPro"/>
</dbReference>
<dbReference type="InterPro" id="IPR001881">
    <property type="entry name" value="EGF-like_Ca-bd_dom"/>
</dbReference>
<dbReference type="PROSITE" id="PS50923">
    <property type="entry name" value="SUSHI"/>
    <property type="match status" value="7"/>
</dbReference>
<dbReference type="InterPro" id="IPR016186">
    <property type="entry name" value="C-type_lectin-like/link_sf"/>
</dbReference>
<dbReference type="GO" id="GO:0048513">
    <property type="term" value="P:animal organ development"/>
    <property type="evidence" value="ECO:0007669"/>
    <property type="project" value="UniProtKB-ARBA"/>
</dbReference>
<feature type="disulfide bond" evidence="17">
    <location>
        <begin position="2377"/>
        <end position="2386"/>
    </location>
</feature>
<dbReference type="GO" id="GO:0042063">
    <property type="term" value="P:gliogenesis"/>
    <property type="evidence" value="ECO:0007669"/>
    <property type="project" value="UniProtKB-ARBA"/>
</dbReference>
<dbReference type="GO" id="GO:0043235">
    <property type="term" value="C:receptor complex"/>
    <property type="evidence" value="ECO:0007669"/>
    <property type="project" value="TreeGrafter"/>
</dbReference>
<dbReference type="Pfam" id="PF00057">
    <property type="entry name" value="Ldl_recept_a"/>
    <property type="match status" value="1"/>
</dbReference>
<dbReference type="CDD" id="cd00033">
    <property type="entry name" value="CCP"/>
    <property type="match status" value="3"/>
</dbReference>
<feature type="domain" description="EGF-like" evidence="25">
    <location>
        <begin position="841"/>
        <end position="879"/>
    </location>
</feature>
<evidence type="ECO:0000256" key="3">
    <source>
        <dbReference type="ARBA" id="ARBA00022473"/>
    </source>
</evidence>
<dbReference type="FunFam" id="2.10.25.10:FF:000006">
    <property type="entry name" value="Versican core protein-like isoform 1"/>
    <property type="match status" value="1"/>
</dbReference>
<dbReference type="Gene3D" id="3.10.100.10">
    <property type="entry name" value="Mannose-Binding Protein A, subunit A"/>
    <property type="match status" value="1"/>
</dbReference>
<dbReference type="Gene3D" id="2.10.70.10">
    <property type="entry name" value="Complement Module, domain 1"/>
    <property type="match status" value="7"/>
</dbReference>
<feature type="disulfide bond" evidence="17">
    <location>
        <begin position="3428"/>
        <end position="3438"/>
    </location>
</feature>
<keyword evidence="30" id="KW-1185">Reference proteome</keyword>
<keyword evidence="10" id="KW-0832">Ubl conjugation</keyword>
<dbReference type="Gene3D" id="4.10.400.10">
    <property type="entry name" value="Low-density Lipoprotein Receptor"/>
    <property type="match status" value="1"/>
</dbReference>
<dbReference type="SUPFAM" id="SSF49854">
    <property type="entry name" value="Spermadhesin, CUB domain"/>
    <property type="match status" value="3"/>
</dbReference>
<evidence type="ECO:0000259" key="27">
    <source>
        <dbReference type="PROSITE" id="PS50825"/>
    </source>
</evidence>
<dbReference type="InterPro" id="IPR013032">
    <property type="entry name" value="EGF-like_CS"/>
</dbReference>
<proteinExistence type="inferred from homology"/>
<name>A0AAV4TPQ2_9ARAC</name>
<dbReference type="InterPro" id="IPR000421">
    <property type="entry name" value="FA58C"/>
</dbReference>
<feature type="domain" description="EGF-like" evidence="25">
    <location>
        <begin position="2581"/>
        <end position="2617"/>
    </location>
</feature>
<dbReference type="SUPFAM" id="SSF57535">
    <property type="entry name" value="Complement control module/SCR domain"/>
    <property type="match status" value="6"/>
</dbReference>
<evidence type="ECO:0000256" key="16">
    <source>
        <dbReference type="PROSITE-ProRule" id="PRU00059"/>
    </source>
</evidence>
<evidence type="ECO:0000259" key="24">
    <source>
        <dbReference type="PROSITE" id="PS50025"/>
    </source>
</evidence>
<keyword evidence="15" id="KW-0325">Glycoprotein</keyword>
<keyword evidence="11" id="KW-0914">Notch signaling pathway</keyword>
<dbReference type="FunFam" id="2.10.70.10:FF:000014">
    <property type="entry name" value="Membrane cofactor protein"/>
    <property type="match status" value="1"/>
</dbReference>
<feature type="domain" description="HYR" evidence="27">
    <location>
        <begin position="1514"/>
        <end position="1599"/>
    </location>
</feature>
<evidence type="ECO:0000256" key="5">
    <source>
        <dbReference type="ARBA" id="ARBA00022659"/>
    </source>
</evidence>
<feature type="domain" description="C-type lectin" evidence="26">
    <location>
        <begin position="95"/>
        <end position="216"/>
    </location>
</feature>
<keyword evidence="14 17" id="KW-1015">Disulfide bond</keyword>
<dbReference type="Pfam" id="PF00431">
    <property type="entry name" value="CUB"/>
    <property type="match status" value="3"/>
</dbReference>
<evidence type="ECO:0000256" key="7">
    <source>
        <dbReference type="ARBA" id="ARBA00022729"/>
    </source>
</evidence>
<evidence type="ECO:0000256" key="17">
    <source>
        <dbReference type="PROSITE-ProRule" id="PRU00076"/>
    </source>
</evidence>
<keyword evidence="3" id="KW-0217">Developmental protein</keyword>
<feature type="disulfide bond" evidence="17">
    <location>
        <begin position="2180"/>
        <end position="2189"/>
    </location>
</feature>
<feature type="disulfide bond" evidence="17">
    <location>
        <begin position="2493"/>
        <end position="2502"/>
    </location>
</feature>
<evidence type="ECO:0000259" key="26">
    <source>
        <dbReference type="PROSITE" id="PS50041"/>
    </source>
</evidence>
<feature type="disulfide bond" evidence="19">
    <location>
        <begin position="1132"/>
        <end position="1159"/>
    </location>
</feature>
<comment type="caution">
    <text evidence="29">The sequence shown here is derived from an EMBL/GenBank/DDBJ whole genome shotgun (WGS) entry which is preliminary data.</text>
</comment>
<dbReference type="InterPro" id="IPR002172">
    <property type="entry name" value="LDrepeatLR_classA_rpt"/>
</dbReference>
<comment type="subcellular location">
    <subcellularLocation>
        <location evidence="1">Membrane</location>
        <topology evidence="1">Single-pass type I membrane protein</topology>
    </subcellularLocation>
</comment>
<feature type="transmembrane region" description="Helical" evidence="20">
    <location>
        <begin position="3466"/>
        <end position="3492"/>
    </location>
</feature>
<feature type="disulfide bond" evidence="18">
    <location>
        <begin position="227"/>
        <end position="245"/>
    </location>
</feature>
<evidence type="ECO:0000256" key="9">
    <source>
        <dbReference type="ARBA" id="ARBA00022782"/>
    </source>
</evidence>
<dbReference type="Pfam" id="PF00084">
    <property type="entry name" value="Sushi"/>
    <property type="match status" value="5"/>
</dbReference>
<dbReference type="Pfam" id="PF13385">
    <property type="entry name" value="Laminin_G_3"/>
    <property type="match status" value="1"/>
</dbReference>
<feature type="domain" description="CUB" evidence="22">
    <location>
        <begin position="374"/>
        <end position="486"/>
    </location>
</feature>
<dbReference type="InterPro" id="IPR023415">
    <property type="entry name" value="LDLR_class-A_CS"/>
</dbReference>
<accession>A0AAV4TPQ2</accession>
<dbReference type="GO" id="GO:0007411">
    <property type="term" value="P:axon guidance"/>
    <property type="evidence" value="ECO:0007669"/>
    <property type="project" value="TreeGrafter"/>
</dbReference>
<dbReference type="PROSITE" id="PS50068">
    <property type="entry name" value="LDLRA_2"/>
    <property type="match status" value="1"/>
</dbReference>
<feature type="disulfide bond" evidence="17">
    <location>
        <begin position="2398"/>
        <end position="2415"/>
    </location>
</feature>
<feature type="domain" description="EGF-like" evidence="25">
    <location>
        <begin position="2192"/>
        <end position="2231"/>
    </location>
</feature>
<feature type="domain" description="Sushi" evidence="28">
    <location>
        <begin position="1237"/>
        <end position="1300"/>
    </location>
</feature>
<feature type="domain" description="EGF-like" evidence="25">
    <location>
        <begin position="2076"/>
        <end position="2112"/>
    </location>
</feature>
<dbReference type="FunFam" id="2.60.120.290:FF:000048">
    <property type="entry name" value="Uncharacterized protein, isoform A"/>
    <property type="match status" value="1"/>
</dbReference>
<dbReference type="CDD" id="cd00054">
    <property type="entry name" value="EGF_CA"/>
    <property type="match status" value="10"/>
</dbReference>
<dbReference type="FunFam" id="2.10.25.10:FF:000279">
    <property type="entry name" value="Neurogenic locus notch 1"/>
    <property type="match status" value="1"/>
</dbReference>
<dbReference type="SMART" id="SM00192">
    <property type="entry name" value="LDLa"/>
    <property type="match status" value="1"/>
</dbReference>
<feature type="domain" description="Sushi" evidence="28">
    <location>
        <begin position="1102"/>
        <end position="1161"/>
    </location>
</feature>
<evidence type="ECO:0000313" key="30">
    <source>
        <dbReference type="Proteomes" id="UP001054837"/>
    </source>
</evidence>
<dbReference type="PROSITE" id="PS50825">
    <property type="entry name" value="HYR"/>
    <property type="match status" value="3"/>
</dbReference>
<dbReference type="PROSITE" id="PS00022">
    <property type="entry name" value="EGF_1"/>
    <property type="match status" value="15"/>
</dbReference>
<feature type="domain" description="Sushi" evidence="28">
    <location>
        <begin position="722"/>
        <end position="782"/>
    </location>
</feature>
<dbReference type="InterPro" id="IPR000742">
    <property type="entry name" value="EGF"/>
</dbReference>
<dbReference type="SUPFAM" id="SSF49899">
    <property type="entry name" value="Concanavalin A-like lectins/glucanases"/>
    <property type="match status" value="1"/>
</dbReference>
<dbReference type="Gene3D" id="2.10.25.10">
    <property type="entry name" value="Laminin"/>
    <property type="match status" value="16"/>
</dbReference>
<keyword evidence="6 20" id="KW-0812">Transmembrane</keyword>
<feature type="domain" description="EGF-like" evidence="25">
    <location>
        <begin position="2543"/>
        <end position="2579"/>
    </location>
</feature>
<dbReference type="Gene3D" id="2.10.50.10">
    <property type="entry name" value="Tumor Necrosis Factor Receptor, subunit A, domain 2"/>
    <property type="match status" value="6"/>
</dbReference>
<dbReference type="PROSITE" id="PS50022">
    <property type="entry name" value="FA58C_3"/>
    <property type="match status" value="2"/>
</dbReference>
<evidence type="ECO:0000256" key="18">
    <source>
        <dbReference type="PROSITE-ProRule" id="PRU00124"/>
    </source>
</evidence>
<dbReference type="SMART" id="SM00231">
    <property type="entry name" value="FA58C"/>
    <property type="match status" value="2"/>
</dbReference>
<feature type="domain" description="EGF-like" evidence="25">
    <location>
        <begin position="2152"/>
        <end position="2190"/>
    </location>
</feature>
<feature type="domain" description="CUB" evidence="22">
    <location>
        <begin position="258"/>
        <end position="370"/>
    </location>
</feature>
<feature type="domain" description="Sushi" evidence="28">
    <location>
        <begin position="1684"/>
        <end position="1750"/>
    </location>
</feature>
<dbReference type="Pfam" id="PF02494">
    <property type="entry name" value="HYR"/>
    <property type="match status" value="2"/>
</dbReference>
<dbReference type="FunFam" id="2.10.25.10:FF:000230">
    <property type="entry name" value="Delta-like protein"/>
    <property type="match status" value="1"/>
</dbReference>
<dbReference type="Pfam" id="PF12661">
    <property type="entry name" value="hEGF"/>
    <property type="match status" value="2"/>
</dbReference>
<dbReference type="InterPro" id="IPR000152">
    <property type="entry name" value="EGF-type_Asp/Asn_hydroxyl_site"/>
</dbReference>
<dbReference type="Pfam" id="PF00008">
    <property type="entry name" value="EGF"/>
    <property type="match status" value="7"/>
</dbReference>
<feature type="disulfide bond" evidence="17">
    <location>
        <begin position="2417"/>
        <end position="2426"/>
    </location>
</feature>
<keyword evidence="7 21" id="KW-0732">Signal</keyword>
<feature type="domain" description="Sushi" evidence="28">
    <location>
        <begin position="661"/>
        <end position="721"/>
    </location>
</feature>
<dbReference type="PROSITE" id="PS01180">
    <property type="entry name" value="CUB"/>
    <property type="match status" value="3"/>
</dbReference>
<dbReference type="SMART" id="SM00179">
    <property type="entry name" value="EGF_CA"/>
    <property type="match status" value="14"/>
</dbReference>
<feature type="domain" description="HYR" evidence="27">
    <location>
        <begin position="2857"/>
        <end position="2939"/>
    </location>
</feature>
<feature type="domain" description="EGF-like" evidence="25">
    <location>
        <begin position="2505"/>
        <end position="2541"/>
    </location>
</feature>
<dbReference type="CDD" id="cd00037">
    <property type="entry name" value="CLECT"/>
    <property type="match status" value="1"/>
</dbReference>
<evidence type="ECO:0000256" key="8">
    <source>
        <dbReference type="ARBA" id="ARBA00022737"/>
    </source>
</evidence>
<feature type="domain" description="EGF-like" evidence="25">
    <location>
        <begin position="2238"/>
        <end position="2274"/>
    </location>
</feature>
<feature type="disulfide bond" evidence="17">
    <location>
        <begin position="2161"/>
        <end position="2178"/>
    </location>
</feature>
<dbReference type="SMART" id="SM00034">
    <property type="entry name" value="CLECT"/>
    <property type="match status" value="1"/>
</dbReference>
<comment type="caution">
    <text evidence="17">Lacks conserved residue(s) required for the propagation of feature annotation.</text>
</comment>
<dbReference type="FunFam" id="2.10.25.10:FF:000472">
    <property type="entry name" value="Uncharacterized protein, isoform A"/>
    <property type="match status" value="1"/>
</dbReference>
<dbReference type="PROSITE" id="PS01209">
    <property type="entry name" value="LDLRA_1"/>
    <property type="match status" value="1"/>
</dbReference>
<dbReference type="CDD" id="cd00112">
    <property type="entry name" value="LDLa"/>
    <property type="match status" value="1"/>
</dbReference>
<evidence type="ECO:0000256" key="19">
    <source>
        <dbReference type="PROSITE-ProRule" id="PRU00302"/>
    </source>
</evidence>
<dbReference type="InterPro" id="IPR009030">
    <property type="entry name" value="Growth_fac_rcpt_cys_sf"/>
</dbReference>
<evidence type="ECO:0000256" key="1">
    <source>
        <dbReference type="ARBA" id="ARBA00004479"/>
    </source>
</evidence>
<dbReference type="FunFam" id="2.10.25.10:FF:000368">
    <property type="entry name" value="Delta-like 3 (Drosophila), isoform CRA_b"/>
    <property type="match status" value="1"/>
</dbReference>
<feature type="disulfide bond" evidence="19">
    <location>
        <begin position="753"/>
        <end position="780"/>
    </location>
</feature>
<dbReference type="SMART" id="SM01411">
    <property type="entry name" value="Ephrin_rec_like"/>
    <property type="match status" value="7"/>
</dbReference>
<dbReference type="FunFam" id="2.10.25.10:FF:000327">
    <property type="entry name" value="neurogenic locus notch homolog protein 4"/>
    <property type="match status" value="1"/>
</dbReference>
<feature type="disulfide bond" evidence="17">
    <location>
        <begin position="2339"/>
        <end position="2348"/>
    </location>
</feature>
<evidence type="ECO:0000259" key="22">
    <source>
        <dbReference type="PROSITE" id="PS01180"/>
    </source>
</evidence>
<dbReference type="PROSITE" id="PS01186">
    <property type="entry name" value="EGF_2"/>
    <property type="match status" value="11"/>
</dbReference>
<feature type="disulfide bond" evidence="17">
    <location>
        <begin position="2280"/>
        <end position="2290"/>
    </location>
</feature>
<evidence type="ECO:0000256" key="12">
    <source>
        <dbReference type="ARBA" id="ARBA00022989"/>
    </source>
</evidence>
<dbReference type="PANTHER" id="PTHR45836:SF23">
    <property type="entry name" value="NEUROGENIC LOCUS NOTCH HOMOLOG PROTEIN 1"/>
    <property type="match status" value="1"/>
</dbReference>
<feature type="domain" description="CUB" evidence="22">
    <location>
        <begin position="487"/>
        <end position="600"/>
    </location>
</feature>
<dbReference type="FunFam" id="2.10.25.10:FF:000143">
    <property type="entry name" value="Protein crumbs 1"/>
    <property type="match status" value="1"/>
</dbReference>
<dbReference type="PANTHER" id="PTHR45836">
    <property type="entry name" value="SLIT HOMOLOG"/>
    <property type="match status" value="1"/>
</dbReference>
<dbReference type="InterPro" id="IPR013320">
    <property type="entry name" value="ConA-like_dom_sf"/>
</dbReference>
<feature type="disulfide bond" evidence="16">
    <location>
        <begin position="487"/>
        <end position="514"/>
    </location>
</feature>
<dbReference type="CDD" id="cd00110">
    <property type="entry name" value="LamG"/>
    <property type="match status" value="1"/>
</dbReference>
<dbReference type="Gene3D" id="2.60.120.260">
    <property type="entry name" value="Galactose-binding domain-like"/>
    <property type="match status" value="2"/>
</dbReference>
<protein>
    <submittedName>
        <fullName evidence="29">Sushi, von Willebrand factor type A, EGF and pentraxin domain-containing protein 1</fullName>
    </submittedName>
</protein>
<dbReference type="FunFam" id="2.10.50.10:FF:000018">
    <property type="entry name" value="Sushi, von Willebrand factor type A, EGF and pentraxin domain-containing 1"/>
    <property type="match status" value="1"/>
</dbReference>
<dbReference type="GO" id="GO:0005886">
    <property type="term" value="C:plasma membrane"/>
    <property type="evidence" value="ECO:0007669"/>
    <property type="project" value="UniProtKB-ARBA"/>
</dbReference>
<dbReference type="InterPro" id="IPR035914">
    <property type="entry name" value="Sperma_CUB_dom_sf"/>
</dbReference>
<dbReference type="EMBL" id="BPLQ01010128">
    <property type="protein sequence ID" value="GIY48548.1"/>
    <property type="molecule type" value="Genomic_DNA"/>
</dbReference>
<dbReference type="SUPFAM" id="SSF56436">
    <property type="entry name" value="C-type lectin-like"/>
    <property type="match status" value="1"/>
</dbReference>
<feature type="domain" description="F5/8 type C" evidence="23">
    <location>
        <begin position="1350"/>
        <end position="1495"/>
    </location>
</feature>
<feature type="domain" description="EGF-like" evidence="25">
    <location>
        <begin position="2114"/>
        <end position="2150"/>
    </location>
</feature>
<dbReference type="InterPro" id="IPR003410">
    <property type="entry name" value="HYR_dom"/>
</dbReference>
<dbReference type="InterPro" id="IPR000859">
    <property type="entry name" value="CUB_dom"/>
</dbReference>
<keyword evidence="8" id="KW-0677">Repeat</keyword>
<sequence>MDIDVMKGMAHHARWCAVVIMLTVFCCGGSEAAKANDILKCPDELGNREPCKEFLPRRNKNLTFLRLLVCHFYFLVLRKPFLRDPHIRWTQDDIHCYRLFNIRHSWKKAAEICGRYGGELILIGDYSQNNFTSKVAIKSLRDSGEISYWIGLTSVDGLSTNTLESSSGSFVSKYVGFWDHDQPQPHKGECVRAKIKGESQVWELAPCETLLPFICHLKACHRDSFHCNNGHCISKKFLCDGEDDCGDQSDETDCPASCHFHLQSSGDAIQSPNYPNRYFANSNCKWTLEGPIGTGIVLQFSDFDTESSFDTVQIQVGGRTEEKSVSLVTLSGNPDLSSMSYTTASNLMIIKFRTDASVEKKGFRASWKTEPVRCGGELFAQPNAQVLTSATYPQPYPGGLECLYVLTAPPGKILTLEIVDIDLEPDKDFIHIRDGASPSDPLLAKMTGGVEDNPKFILSTTNRVYIYFHSSFGDSRRGFAIRFRAGCEIEVVALAGNLSSPAYGVSNYPPNQVCSYHVSLLGGGPVSLKFDSFKVAGDDYVQVYDGVSPDSGVPLHPGSGFNGLSKPSITLTSSSGNLLVLFSSNPVNTAKGWKASFSADCPQISVGKGAIASSRERTFGAKIKYTCPIGQEFSTGIAEMEIECMQSGQWSTTHIPRCQERYCGPVPQIDSGFAVAATNVTYRGVATYQCYAGFAFPSGMPTETIRCSEDGKWEKLPVCLASSCPLLSEAPHAVQTVLNGGGRSYGTVVRFECEPGYFRIGDPVILCMSDGQWSSNPPQCERAQCPILPEIENGFVIESQRNFLFGDVAKIQCHRGYRLEGSPVITCGPDQKFLNVPTCTDMNECSASTCDAASTVCTNTAGGFFCKCKEGFEPNFDCRPVGDLGLSSGIIPDTSIKVSGVEAGYGKNAVRLDSSNGWCGNVPRPGHNWVQIDLRAPTVIRGFRLQPVIRSDGASAFPISLRIHFTDDLTDTFRVYSDQAGRPIQFRPNPDSRSGVSTVTLQQPLEARFIRIVVMEYVVAPCLKMELMGCSRQDCVDKNECMENNGGCDQRCINSPGNFNCLCNVGFDLYAENGTAGFHIAPSETGLKDDDVYRINKTCVPKMCPVLTPPENGIILSTKKMFHYGDVVSFHCDFAYVMIGNPTILCTSNGVWNGSVPTCEYAYCERIPDDPSQGLFLETGTEEKYIPFFENVTVSCHETGRPLRTTATSGFRQCVFDPHDGMPMHWLSGARPSCPRIDCGPPPETPGSTYGFHADTRYKASFFFGCEETFTLAGKSSMNDNIIRCQEDGIWDFGDLRCEGPVCEDPGHPPDGQQIAVSYEQGAEVEFSCLRPGYEPHTVDPITCDKNAECKVIKPIGLSSGSIPDSAINTTSQRDNYEGRKVRLNSATGWCGKTEPFTYVTIDLGRIFIIKAILVKGVVTNDVVGRPTELRFFYKIQEQENFVVYFPNFNLTTENDNFGELTVLNLPLSVRARHVILGMVSYNRNPCMKFELLGCEETKAPIVLGYNAAYPLCIDKEPPQFINCPTRPIVVTRSLMGLLPVNFTVPVAVDNSGYIARFEVIPSGFTLPAIVVKDMSVEYRAHDTDGNFASCVINITVPDFTPPFLSCPQSYVVELVEQQDSYAVNFNDTRRLINTTDESGPVTITLSPETAIIPLWSFRNVTVAATDIHGNSAYCHFQVAVQPSSCVSWSLEAPVNGIVNCLPNDEKNGYRCLATCNTGFRFTDGEQAKTFSCSSGQRWSPTGIVPDCVPEDTNQASYDVLASVDYNAEGPVSTPCLNQYVSYLQTYYSSLNQVLSERCSAINVKMDITFHNTSVVVKDDNEVTIGYTIRIDPVVRQTLLYDLCGSTLGLIFDLSVPSTSVVIEPILNVSSQGLPNPSCPGLQAIRSQVTRGFSCEEGEVLNSMGEAQVPQCLDCPAGTYAAKTNECLFCPRGFYQDLVRQGSCKRCPETMYTRQEGTKSRNDCIPVCGYGTYSPTGLVPCLQCPSNTFSSFPPREGFKECQRCPANTFTYSPGSKLLDDCRAKCVPGTYSETGLEPCAPCPTNYYQSLEGQTSCMECAENHRTLRPGALSPEACIPVQCSAQSCQNGGICLINRHLPKCFCPAGFTGQFCEVDIDECASRPCYNGGTCVDLPQDYRCLCPTGYTGLQCQLEQSECLNGSCPERAMCQDLPGQGTINCLCRTGYEGPACDVTINPCTSGENPCLNGATCKPLIQGRHKCICPPGLTGPTCEVNIAFLLLDDCAEQPCLLGANCTDLLNDFSCDCPPGFGGKRCQMKYNLCAFDPCSNGICVDNLFYYSCICEPGWAGPTCDIDIDECSSNPCMNGGQCIDLIDGFKCQCEPGFTGSKCQHPIDACEVKPCQNGGTCFDLINGFGCQCRPGYVGLQCEAEVDECISSPCNPSGTERCIDKDNAYQCMCNPGFTGELCEFNLNECMSNPCLNNGICTDLVNGFRCQCPQGWSGDRCELDIGGCGNEPCLNAAKCINLFQDYFCVCPSGTDGKRCQTSPERCIGTPCMHGGLCNDYGSGVNCTCPAEYTGQGCQLDYDACEENICQNGATCQDMGEEFKCICPPGFTGTLCEEDIPDCLPNSCPPTAQCIDLTNDFYCKCPFNFTGEDCRKPISIDYDLYINDESKSSSVSLAAPFELGTSSLSVAMWIQFNSHETSGVFFTLYSVESRHLPIGKKILLQADQAGVLIALFSNIVPDTFIPYLKNVPINDGQWHHLVVMWNGETGTVSLITDAAVAGTVTGYAENQYLPQNAWVNIGAPLDAKNRAITSSGFHGRISRVNVWNRPLDVSYEIPIQFRSCKSAPVLYDGLLLRWTGYDRVDGTIEREGPGTCGEYVCPAGYTGESCATETQDKSAPKPVECPQDIWVVTSNTSEQVTWKEPSFVDSMHTLYVMEHRGYTPGQTLSRGIHQLSYIAKDAEGNTARCDFRIHILKEFCPLPAPPVNGQRHCSDWGPNGRFKVCTITCNSNLEFSQPVAKFYTCGAEGIWHPPSGHGSSLVFPACSARKSAQKIFKIDMNFPSSVVCSESGKKILQSRIENNLRQVNREWRICSDNTPGICTGLKVKVHCKQARAKRQLDNNELYVVEIEFPANKDPIVNINTQQQSTVQKVLESAILQNQAFDIQDTLPNVVPDLTSLDMVTDYTCPAGQVVVAPYCVECGLGSFYDNSSRSCLSCPVGTYQDGTGHLTCKPCPNISENQGITESIGARSVQECKERCSPGMYYDDEANLCRPCGHGFYQPNEGAFSCIACGSDLTTKSDKAVSIQECREECAAGFQLTRDGNCEPCMRGFFRPKGAPSCIKCPPQRTTPSISAKSEAECSEELCSPGYFMDSNRHCIECPKGSYMDHEQQESECRPCPQDTTTATKGSTSESDCTNPCLVDGQMRLCQANAFCVFREDVDSYACECQPKYRLENRTGECVSVCESYCVNGGTCEVNSETHEPMCHCATNFHGSRCESKAEFVYIAGGIAGAVIFIILLVLLIWMICVRSTTRKNLPKKMPEPAIDLSSSQTNFYYGAPQPYAESIAPSHHSTYAHYYDDDDDGWEMPNFYNETYMKDSLHHGKGNSLARSNASIYGNKEDLYDRLRRHQYQGKKDSDSEDQG</sequence>
<feature type="disulfide bond" evidence="17">
    <location>
        <begin position="3451"/>
        <end position="3460"/>
    </location>
</feature>
<dbReference type="PROSITE" id="PS50026">
    <property type="entry name" value="EGF_3"/>
    <property type="match status" value="16"/>
</dbReference>
<dbReference type="PROSITE" id="PS01187">
    <property type="entry name" value="EGF_CA"/>
    <property type="match status" value="5"/>
</dbReference>
<gene>
    <name evidence="29" type="primary">SVEP1</name>
    <name evidence="29" type="ORF">CDAR_420242</name>
</gene>
<dbReference type="SMART" id="SM00042">
    <property type="entry name" value="CUB"/>
    <property type="match status" value="3"/>
</dbReference>
<dbReference type="PROSITE" id="PS00010">
    <property type="entry name" value="ASX_HYDROXYL"/>
    <property type="match status" value="11"/>
</dbReference>
<evidence type="ECO:0000256" key="10">
    <source>
        <dbReference type="ARBA" id="ARBA00022843"/>
    </source>
</evidence>
<dbReference type="CDD" id="cd00041">
    <property type="entry name" value="CUB"/>
    <property type="match status" value="3"/>
</dbReference>
<feature type="disulfide bond" evidence="19">
    <location>
        <begin position="724"/>
        <end position="767"/>
    </location>
</feature>
<feature type="domain" description="EGF-like" evidence="25">
    <location>
        <begin position="2276"/>
        <end position="2311"/>
    </location>
</feature>
<dbReference type="Pfam" id="PF07699">
    <property type="entry name" value="Ephrin_rec_like"/>
    <property type="match status" value="7"/>
</dbReference>
<reference evidence="29 30" key="1">
    <citation type="submission" date="2021-06" db="EMBL/GenBank/DDBJ databases">
        <title>Caerostris darwini draft genome.</title>
        <authorList>
            <person name="Kono N."/>
            <person name="Arakawa K."/>
        </authorList>
    </citation>
    <scope>NUCLEOTIDE SEQUENCE [LARGE SCALE GENOMIC DNA]</scope>
</reference>
<evidence type="ECO:0000256" key="4">
    <source>
        <dbReference type="ARBA" id="ARBA00022536"/>
    </source>
</evidence>
<feature type="domain" description="Sushi" evidence="28">
    <location>
        <begin position="599"/>
        <end position="660"/>
    </location>
</feature>
<dbReference type="InterPro" id="IPR011641">
    <property type="entry name" value="Tyr-kin_ephrin_A/B_rcpt-like"/>
</dbReference>
<dbReference type="InterPro" id="IPR001791">
    <property type="entry name" value="Laminin_G"/>
</dbReference>
<dbReference type="InterPro" id="IPR051355">
    <property type="entry name" value="Notch/Slit_guidance"/>
</dbReference>
<dbReference type="InterPro" id="IPR016187">
    <property type="entry name" value="CTDL_fold"/>
</dbReference>
<keyword evidence="13 20" id="KW-0472">Membrane</keyword>
<dbReference type="SUPFAM" id="SSF57424">
    <property type="entry name" value="LDL receptor-like module"/>
    <property type="match status" value="1"/>
</dbReference>
<evidence type="ECO:0000256" key="11">
    <source>
        <dbReference type="ARBA" id="ARBA00022976"/>
    </source>
</evidence>
<feature type="disulfide bond" evidence="17">
    <location>
        <begin position="2531"/>
        <end position="2540"/>
    </location>
</feature>
<dbReference type="SUPFAM" id="SSF57196">
    <property type="entry name" value="EGF/Laminin"/>
    <property type="match status" value="15"/>
</dbReference>
<feature type="disulfide bond" evidence="17">
    <location>
        <begin position="2607"/>
        <end position="2616"/>
    </location>
</feature>
<dbReference type="Pfam" id="PF07645">
    <property type="entry name" value="EGF_CA"/>
    <property type="match status" value="2"/>
</dbReference>
<dbReference type="InterPro" id="IPR018097">
    <property type="entry name" value="EGF_Ca-bd_CS"/>
</dbReference>
<feature type="disulfide bond" evidence="17">
    <location>
        <begin position="2140"/>
        <end position="2149"/>
    </location>
</feature>
<feature type="disulfide bond" evidence="18">
    <location>
        <begin position="239"/>
        <end position="254"/>
    </location>
</feature>
<evidence type="ECO:0000256" key="6">
    <source>
        <dbReference type="ARBA" id="ARBA00022692"/>
    </source>
</evidence>
<evidence type="ECO:0000256" key="20">
    <source>
        <dbReference type="SAM" id="Phobius"/>
    </source>
</evidence>
<keyword evidence="4 17" id="KW-0245">EGF-like domain</keyword>
<dbReference type="FunFam" id="4.10.400.10:FF:000065">
    <property type="entry name" value="Transmembrane protease serine 7"/>
    <property type="match status" value="1"/>
</dbReference>
<feature type="disulfide bond" evidence="17">
    <location>
        <begin position="2102"/>
        <end position="2111"/>
    </location>
</feature>
<evidence type="ECO:0000259" key="28">
    <source>
        <dbReference type="PROSITE" id="PS50923"/>
    </source>
</evidence>
<dbReference type="SUPFAM" id="SSF57184">
    <property type="entry name" value="Growth factor receptor domain"/>
    <property type="match status" value="3"/>
</dbReference>
<evidence type="ECO:0000259" key="23">
    <source>
        <dbReference type="PROSITE" id="PS50022"/>
    </source>
</evidence>
<evidence type="ECO:0000256" key="14">
    <source>
        <dbReference type="ARBA" id="ARBA00023157"/>
    </source>
</evidence>
<dbReference type="Proteomes" id="UP001054837">
    <property type="component" value="Unassembled WGS sequence"/>
</dbReference>
<dbReference type="CDD" id="cd00057">
    <property type="entry name" value="FA58C"/>
    <property type="match status" value="1"/>
</dbReference>
<dbReference type="InterPro" id="IPR036055">
    <property type="entry name" value="LDL_receptor-like_sf"/>
</dbReference>
<feature type="disulfide bond" evidence="17">
    <location>
        <begin position="2264"/>
        <end position="2273"/>
    </location>
</feature>
<feature type="domain" description="EGF-like" evidence="25">
    <location>
        <begin position="3425"/>
        <end position="3461"/>
    </location>
</feature>
<feature type="domain" description="EGF-like" evidence="25">
    <location>
        <begin position="2351"/>
        <end position="2387"/>
    </location>
</feature>
<feature type="disulfide bond" evidence="17">
    <location>
        <begin position="2221"/>
        <end position="2230"/>
    </location>
</feature>
<keyword evidence="5 19" id="KW-0768">Sushi</keyword>
<dbReference type="GO" id="GO:0009986">
    <property type="term" value="C:cell surface"/>
    <property type="evidence" value="ECO:0007669"/>
    <property type="project" value="TreeGrafter"/>
</dbReference>
<feature type="domain" description="EGF-like" evidence="25">
    <location>
        <begin position="2429"/>
        <end position="2465"/>
    </location>
</feature>
<evidence type="ECO:0000256" key="21">
    <source>
        <dbReference type="SAM" id="SignalP"/>
    </source>
</evidence>
<dbReference type="FunFam" id="2.10.25.10:FF:000146">
    <property type="entry name" value="Putative neurogenic locus notch"/>
    <property type="match status" value="1"/>
</dbReference>
<feature type="chain" id="PRO_5043853764" evidence="21">
    <location>
        <begin position="33"/>
        <end position="3607"/>
    </location>
</feature>
<dbReference type="InterPro" id="IPR035976">
    <property type="entry name" value="Sushi/SCR/CCP_sf"/>
</dbReference>
<feature type="disulfide bond" evidence="19">
    <location>
        <begin position="601"/>
        <end position="644"/>
    </location>
</feature>
<feature type="signal peptide" evidence="21">
    <location>
        <begin position="1"/>
        <end position="32"/>
    </location>
</feature>
<evidence type="ECO:0000256" key="2">
    <source>
        <dbReference type="ARBA" id="ARBA00010241"/>
    </source>
</evidence>
<dbReference type="PROSITE" id="PS50041">
    <property type="entry name" value="C_TYPE_LECTIN_2"/>
    <property type="match status" value="1"/>
</dbReference>
<dbReference type="InterPro" id="IPR008979">
    <property type="entry name" value="Galactose-bd-like_sf"/>
</dbReference>
<keyword evidence="9" id="KW-0221">Differentiation</keyword>